<gene>
    <name evidence="1" type="ORF">C1SCF055_LOCUS11971</name>
</gene>
<keyword evidence="4" id="KW-1185">Reference proteome</keyword>
<evidence type="ECO:0000313" key="4">
    <source>
        <dbReference type="Proteomes" id="UP001152797"/>
    </source>
</evidence>
<comment type="caution">
    <text evidence="1">The sequence shown here is derived from an EMBL/GenBank/DDBJ whole genome shotgun (WGS) entry which is preliminary data.</text>
</comment>
<dbReference type="EMBL" id="CAMXCT020000890">
    <property type="protein sequence ID" value="CAL1137812.1"/>
    <property type="molecule type" value="Genomic_DNA"/>
</dbReference>
<organism evidence="1">
    <name type="scientific">Cladocopium goreaui</name>
    <dbReference type="NCBI Taxonomy" id="2562237"/>
    <lineage>
        <taxon>Eukaryota</taxon>
        <taxon>Sar</taxon>
        <taxon>Alveolata</taxon>
        <taxon>Dinophyceae</taxon>
        <taxon>Suessiales</taxon>
        <taxon>Symbiodiniaceae</taxon>
        <taxon>Cladocopium</taxon>
    </lineage>
</organism>
<evidence type="ECO:0000313" key="1">
    <source>
        <dbReference type="EMBL" id="CAI3984437.1"/>
    </source>
</evidence>
<evidence type="ECO:0000313" key="2">
    <source>
        <dbReference type="EMBL" id="CAL1137812.1"/>
    </source>
</evidence>
<dbReference type="EMBL" id="CAMXCT030000890">
    <property type="protein sequence ID" value="CAL4771749.1"/>
    <property type="molecule type" value="Genomic_DNA"/>
</dbReference>
<sequence>MVAEKDRLIFKSLAISLTPFAASQATFKILAENRMNRISCDPAEILDAYDPGDSLPLALLREAVQGISHFGRRAQARLVLLGAALLDELPHGGGLRRATDLAHTALQKLGIAKTQGLPETAFSGEVIPARQPEDKKAPNTKFNDLLLGDISDDVSWFFSTDVGEQLDVTYPLSTEADLNAIDVSTALHRPGGSLGDGESICSVSDELCRRCAAATALDKSGSGAGQQCFVYGRIRPVQPRMTLRDGIVCHVPHGYIAARGSALAKLVDMDGATKSKAFKTIFLDADLTSSAYASCAPAQRRLKEQLVQSTVTGEAQPVNFGVLFASEEHDKLLVENLHSLKSRGFEAVMLSGDFSEAVASASCDIGLLVAGGIPARLIHALAADCGAEVLHGLPDCGTFSQSLDILDVKRGVNLKLRDLPEGERQRCFCYPLLGRRLSLLPEVSMTEMNGFWEVWAWAERAEAGSTDMSCTVLLEASCEPQMRQSFAELSDSVLAGLDNVKHAGHPHRGELPYLPCDWMLQVADALEEVATSEAYPTLLAAEERDPLVAPWVSPVGDATGDKAACAAFAASLRRVATEEGLEELATEDFKAATAILQRASRLVQLLSRVSDS</sequence>
<dbReference type="OrthoDB" id="10627522at2759"/>
<reference evidence="2" key="2">
    <citation type="submission" date="2024-04" db="EMBL/GenBank/DDBJ databases">
        <authorList>
            <person name="Chen Y."/>
            <person name="Shah S."/>
            <person name="Dougan E. K."/>
            <person name="Thang M."/>
            <person name="Chan C."/>
        </authorList>
    </citation>
    <scope>NUCLEOTIDE SEQUENCE [LARGE SCALE GENOMIC DNA]</scope>
</reference>
<proteinExistence type="predicted"/>
<dbReference type="Proteomes" id="UP001152797">
    <property type="component" value="Unassembled WGS sequence"/>
</dbReference>
<protein>
    <submittedName>
        <fullName evidence="3">Adenylate cyclase 1</fullName>
    </submittedName>
</protein>
<dbReference type="EMBL" id="CAMXCT010000890">
    <property type="protein sequence ID" value="CAI3984437.1"/>
    <property type="molecule type" value="Genomic_DNA"/>
</dbReference>
<dbReference type="AlphaFoldDB" id="A0A9P1C2T1"/>
<accession>A0A9P1C2T1</accession>
<name>A0A9P1C2T1_9DINO</name>
<evidence type="ECO:0000313" key="3">
    <source>
        <dbReference type="EMBL" id="CAL4771749.1"/>
    </source>
</evidence>
<reference evidence="1" key="1">
    <citation type="submission" date="2022-10" db="EMBL/GenBank/DDBJ databases">
        <authorList>
            <person name="Chen Y."/>
            <person name="Dougan E. K."/>
            <person name="Chan C."/>
            <person name="Rhodes N."/>
            <person name="Thang M."/>
        </authorList>
    </citation>
    <scope>NUCLEOTIDE SEQUENCE</scope>
</reference>